<dbReference type="Gene3D" id="3.40.47.10">
    <property type="match status" value="1"/>
</dbReference>
<evidence type="ECO:0000259" key="1">
    <source>
        <dbReference type="Pfam" id="PF08545"/>
    </source>
</evidence>
<dbReference type="AlphaFoldDB" id="A0AA90NP28"/>
<dbReference type="Pfam" id="PF08545">
    <property type="entry name" value="ACP_syn_III"/>
    <property type="match status" value="1"/>
</dbReference>
<dbReference type="PANTHER" id="PTHR34069:SF2">
    <property type="entry name" value="BETA-KETOACYL-[ACYL-CARRIER-PROTEIN] SYNTHASE III"/>
    <property type="match status" value="1"/>
</dbReference>
<dbReference type="Proteomes" id="UP001178148">
    <property type="component" value="Unassembled WGS sequence"/>
</dbReference>
<reference evidence="2 3" key="1">
    <citation type="journal article" date="2023" name="bioRxiv">
        <title>An intranuclear bacterial parasite of deep-sea mussels expresses apoptosis inhibitors acquired from its host.</title>
        <authorList>
            <person name="Gonzalez Porras M.A."/>
            <person name="Assie A."/>
            <person name="Tietjen M."/>
            <person name="Violette M."/>
            <person name="Kleiner M."/>
            <person name="Gruber-Vodicka H."/>
            <person name="Dubilier N."/>
            <person name="Leisch N."/>
        </authorList>
    </citation>
    <scope>NUCLEOTIDE SEQUENCE [LARGE SCALE GENOMIC DNA]</scope>
    <source>
        <strain evidence="2">IAP13</strain>
    </source>
</reference>
<dbReference type="GO" id="GO:0006633">
    <property type="term" value="P:fatty acid biosynthetic process"/>
    <property type="evidence" value="ECO:0007669"/>
    <property type="project" value="InterPro"/>
</dbReference>
<dbReference type="InterPro" id="IPR016039">
    <property type="entry name" value="Thiolase-like"/>
</dbReference>
<accession>A0AA90NP28</accession>
<organism evidence="2 3">
    <name type="scientific">Candidatus Endonucleibacter bathymodioli</name>
    <dbReference type="NCBI Taxonomy" id="539814"/>
    <lineage>
        <taxon>Bacteria</taxon>
        <taxon>Pseudomonadati</taxon>
        <taxon>Pseudomonadota</taxon>
        <taxon>Gammaproteobacteria</taxon>
        <taxon>Oceanospirillales</taxon>
        <taxon>Endozoicomonadaceae</taxon>
        <taxon>Candidatus Endonucleibacter</taxon>
    </lineage>
</organism>
<dbReference type="GO" id="GO:0004315">
    <property type="term" value="F:3-oxoacyl-[acyl-carrier-protein] synthase activity"/>
    <property type="evidence" value="ECO:0007669"/>
    <property type="project" value="InterPro"/>
</dbReference>
<proteinExistence type="predicted"/>
<evidence type="ECO:0000313" key="2">
    <source>
        <dbReference type="EMBL" id="MDP0590192.1"/>
    </source>
</evidence>
<evidence type="ECO:0000313" key="3">
    <source>
        <dbReference type="Proteomes" id="UP001178148"/>
    </source>
</evidence>
<dbReference type="PANTHER" id="PTHR34069">
    <property type="entry name" value="3-OXOACYL-[ACYL-CARRIER-PROTEIN] SYNTHASE 3"/>
    <property type="match status" value="1"/>
</dbReference>
<dbReference type="InterPro" id="IPR013751">
    <property type="entry name" value="ACP_syn_III_N"/>
</dbReference>
<dbReference type="SUPFAM" id="SSF53901">
    <property type="entry name" value="Thiolase-like"/>
    <property type="match status" value="2"/>
</dbReference>
<name>A0AA90NP28_9GAMM</name>
<protein>
    <recommendedName>
        <fullName evidence="1">Beta-ketoacyl-[acyl-carrier-protein] synthase III N-terminal domain-containing protein</fullName>
    </recommendedName>
</protein>
<dbReference type="EMBL" id="JASXSV010000033">
    <property type="protein sequence ID" value="MDP0590192.1"/>
    <property type="molecule type" value="Genomic_DNA"/>
</dbReference>
<keyword evidence="3" id="KW-1185">Reference proteome</keyword>
<feature type="domain" description="Beta-ketoacyl-[acyl-carrier-protein] synthase III N-terminal" evidence="1">
    <location>
        <begin position="14"/>
        <end position="65"/>
    </location>
</feature>
<sequence>MSKYRAHLKIRFSRAASLITAAANRRALVIGADQFSIITDWLRRDCAFFGDGGGAVVVEASNSEEAFYYARLFSETTNTDNFTVFPEDKHFTMSGRAVYKTGSKALPRAINPVLSERYTVDDIACVILYQPSMKFWRVGY</sequence>
<gene>
    <name evidence="2" type="ORF">QS748_13790</name>
</gene>
<comment type="caution">
    <text evidence="2">The sequence shown here is derived from an EMBL/GenBank/DDBJ whole genome shotgun (WGS) entry which is preliminary data.</text>
</comment>
<dbReference type="GO" id="GO:0044550">
    <property type="term" value="P:secondary metabolite biosynthetic process"/>
    <property type="evidence" value="ECO:0007669"/>
    <property type="project" value="TreeGrafter"/>
</dbReference>